<evidence type="ECO:0000313" key="2">
    <source>
        <dbReference type="EMBL" id="CAB4139757.1"/>
    </source>
</evidence>
<evidence type="ECO:0000259" key="1">
    <source>
        <dbReference type="PROSITE" id="PS50943"/>
    </source>
</evidence>
<dbReference type="InterPro" id="IPR001387">
    <property type="entry name" value="Cro/C1-type_HTH"/>
</dbReference>
<name>A0A6J5M2Z4_9CAUD</name>
<accession>A0A6J5M2Z4</accession>
<reference evidence="2" key="1">
    <citation type="submission" date="2020-04" db="EMBL/GenBank/DDBJ databases">
        <authorList>
            <person name="Chiriac C."/>
            <person name="Salcher M."/>
            <person name="Ghai R."/>
            <person name="Kavagutti S V."/>
        </authorList>
    </citation>
    <scope>NUCLEOTIDE SEQUENCE</scope>
</reference>
<gene>
    <name evidence="2" type="ORF">UFOVP353_20</name>
</gene>
<sequence>MTGEKKIRLPIVERTREAREKAGLDGPAMAARLGIDYGKYNKYETRSSLPHDLLIKFCRIASVNIEWLLEGTGPRDYVDYAAEIASIQERLNSLQSN</sequence>
<dbReference type="GO" id="GO:0003677">
    <property type="term" value="F:DNA binding"/>
    <property type="evidence" value="ECO:0007669"/>
    <property type="project" value="InterPro"/>
</dbReference>
<feature type="domain" description="HTH cro/C1-type" evidence="1">
    <location>
        <begin position="16"/>
        <end position="68"/>
    </location>
</feature>
<dbReference type="CDD" id="cd00093">
    <property type="entry name" value="HTH_XRE"/>
    <property type="match status" value="1"/>
</dbReference>
<dbReference type="InterPro" id="IPR010982">
    <property type="entry name" value="Lambda_DNA-bd_dom_sf"/>
</dbReference>
<dbReference type="SUPFAM" id="SSF47413">
    <property type="entry name" value="lambda repressor-like DNA-binding domains"/>
    <property type="match status" value="1"/>
</dbReference>
<organism evidence="2">
    <name type="scientific">uncultured Caudovirales phage</name>
    <dbReference type="NCBI Taxonomy" id="2100421"/>
    <lineage>
        <taxon>Viruses</taxon>
        <taxon>Duplodnaviria</taxon>
        <taxon>Heunggongvirae</taxon>
        <taxon>Uroviricota</taxon>
        <taxon>Caudoviricetes</taxon>
        <taxon>Peduoviridae</taxon>
        <taxon>Maltschvirus</taxon>
        <taxon>Maltschvirus maltsch</taxon>
    </lineage>
</organism>
<protein>
    <submittedName>
        <fullName evidence="2">HTH_XRE domain containing protein</fullName>
    </submittedName>
</protein>
<dbReference type="EMBL" id="LR796367">
    <property type="protein sequence ID" value="CAB4139757.1"/>
    <property type="molecule type" value="Genomic_DNA"/>
</dbReference>
<proteinExistence type="predicted"/>
<dbReference type="Gene3D" id="1.10.260.40">
    <property type="entry name" value="lambda repressor-like DNA-binding domains"/>
    <property type="match status" value="1"/>
</dbReference>
<dbReference type="PROSITE" id="PS50943">
    <property type="entry name" value="HTH_CROC1"/>
    <property type="match status" value="1"/>
</dbReference>